<dbReference type="InterPro" id="IPR017516">
    <property type="entry name" value="AbrB_dup"/>
</dbReference>
<feature type="transmembrane region" description="Helical" evidence="1">
    <location>
        <begin position="94"/>
        <end position="115"/>
    </location>
</feature>
<dbReference type="PANTHER" id="PTHR38457">
    <property type="entry name" value="REGULATOR ABRB-RELATED"/>
    <property type="match status" value="1"/>
</dbReference>
<feature type="transmembrane region" description="Helical" evidence="1">
    <location>
        <begin position="12"/>
        <end position="32"/>
    </location>
</feature>
<evidence type="ECO:0000256" key="1">
    <source>
        <dbReference type="SAM" id="Phobius"/>
    </source>
</evidence>
<keyword evidence="1" id="KW-1133">Transmembrane helix</keyword>
<reference evidence="2" key="1">
    <citation type="journal article" date="2021" name="Front. Microbiol.">
        <title>Comprehensive Comparative Genomics and Phenotyping of Methylobacterium Species.</title>
        <authorList>
            <person name="Alessa O."/>
            <person name="Ogura Y."/>
            <person name="Fujitani Y."/>
            <person name="Takami H."/>
            <person name="Hayashi T."/>
            <person name="Sahin N."/>
            <person name="Tani A."/>
        </authorList>
    </citation>
    <scope>NUCLEOTIDE SEQUENCE</scope>
    <source>
        <strain evidence="2">DSM 17168</strain>
    </source>
</reference>
<dbReference type="PANTHER" id="PTHR38457:SF1">
    <property type="entry name" value="REGULATOR ABRB-RELATED"/>
    <property type="match status" value="1"/>
</dbReference>
<dbReference type="EMBL" id="BPQQ01000142">
    <property type="protein sequence ID" value="GJE04620.1"/>
    <property type="molecule type" value="Genomic_DNA"/>
</dbReference>
<evidence type="ECO:0000313" key="2">
    <source>
        <dbReference type="EMBL" id="GJE04620.1"/>
    </source>
</evidence>
<dbReference type="Proteomes" id="UP001055153">
    <property type="component" value="Unassembled WGS sequence"/>
</dbReference>
<dbReference type="NCBIfam" id="TIGR03082">
    <property type="entry name" value="Gneg_AbrB_dup"/>
    <property type="match status" value="2"/>
</dbReference>
<gene>
    <name evidence="2" type="ORF">GMJLKIPL_6584</name>
</gene>
<feature type="transmembrane region" description="Helical" evidence="1">
    <location>
        <begin position="215"/>
        <end position="234"/>
    </location>
</feature>
<feature type="transmembrane region" description="Helical" evidence="1">
    <location>
        <begin position="314"/>
        <end position="347"/>
    </location>
</feature>
<dbReference type="InterPro" id="IPR007820">
    <property type="entry name" value="AbrB_fam"/>
</dbReference>
<dbReference type="PIRSF" id="PIRSF038991">
    <property type="entry name" value="Protein_AbrB"/>
    <property type="match status" value="1"/>
</dbReference>
<comment type="caution">
    <text evidence="2">The sequence shown here is derived from an EMBL/GenBank/DDBJ whole genome shotgun (WGS) entry which is preliminary data.</text>
</comment>
<evidence type="ECO:0000313" key="3">
    <source>
        <dbReference type="Proteomes" id="UP001055153"/>
    </source>
</evidence>
<evidence type="ECO:0008006" key="4">
    <source>
        <dbReference type="Google" id="ProtNLM"/>
    </source>
</evidence>
<name>A0ABQ4SN99_9HYPH</name>
<protein>
    <recommendedName>
        <fullName evidence="4">AbrB family transcriptional regulator</fullName>
    </recommendedName>
</protein>
<sequence length="355" mass="35486">MKPFPPPPHRAALHPVLQWGILLAASVLLSAGFSAAGFPAALLLGPMLAGIGLGVAGATVRVPKLPFLGAQALIGCLVAHAVNASIVRTLLADGWLMLAVVLVTVAASAAVGLVLTRIRLLPGTTAAWGSSPGAASAMVAMAEEFGADPRLVAFMQYLRVACVALSASVVARLCVGGTPAPVAAPVGETGLLAVAGTLAVAVVGAWLGRVLRIPAGAMIGPLVIGAALHATDLASMSLPAWMLALAYAGIGWTVGLRFTRATVRATVSALPGVLAATLGLIALCGAWAWGLTFILPIDLLTAFLATSPGGLDSVAIIAVGSGADVSFVLAVQTLRLLVVILTGPLVAKWIARSAG</sequence>
<keyword evidence="3" id="KW-1185">Reference proteome</keyword>
<keyword evidence="1" id="KW-0812">Transmembrane</keyword>
<dbReference type="Pfam" id="PF05145">
    <property type="entry name" value="AbrB"/>
    <property type="match status" value="1"/>
</dbReference>
<accession>A0ABQ4SN99</accession>
<reference evidence="2" key="2">
    <citation type="submission" date="2021-08" db="EMBL/GenBank/DDBJ databases">
        <authorList>
            <person name="Tani A."/>
            <person name="Ola A."/>
            <person name="Ogura Y."/>
            <person name="Katsura K."/>
            <person name="Hayashi T."/>
        </authorList>
    </citation>
    <scope>NUCLEOTIDE SEQUENCE</scope>
    <source>
        <strain evidence="2">DSM 17168</strain>
    </source>
</reference>
<feature type="transmembrane region" description="Helical" evidence="1">
    <location>
        <begin position="240"/>
        <end position="258"/>
    </location>
</feature>
<feature type="transmembrane region" description="Helical" evidence="1">
    <location>
        <begin position="270"/>
        <end position="294"/>
    </location>
</feature>
<feature type="transmembrane region" description="Helical" evidence="1">
    <location>
        <begin position="38"/>
        <end position="58"/>
    </location>
</feature>
<organism evidence="2 3">
    <name type="scientific">Methylobacterium isbiliense</name>
    <dbReference type="NCBI Taxonomy" id="315478"/>
    <lineage>
        <taxon>Bacteria</taxon>
        <taxon>Pseudomonadati</taxon>
        <taxon>Pseudomonadota</taxon>
        <taxon>Alphaproteobacteria</taxon>
        <taxon>Hyphomicrobiales</taxon>
        <taxon>Methylobacteriaceae</taxon>
        <taxon>Methylobacterium</taxon>
    </lineage>
</organism>
<dbReference type="RefSeq" id="WP_238242061.1">
    <property type="nucleotide sequence ID" value="NZ_BPQQ01000142.1"/>
</dbReference>
<keyword evidence="1" id="KW-0472">Membrane</keyword>
<proteinExistence type="predicted"/>
<feature type="transmembrane region" description="Helical" evidence="1">
    <location>
        <begin position="65"/>
        <end position="82"/>
    </location>
</feature>
<feature type="transmembrane region" description="Helical" evidence="1">
    <location>
        <begin position="190"/>
        <end position="208"/>
    </location>
</feature>